<dbReference type="NCBIfam" id="NF001270">
    <property type="entry name" value="PRK00228.2-2"/>
    <property type="match status" value="1"/>
</dbReference>
<name>A0A316AFB7_9ACTN</name>
<keyword evidence="3" id="KW-1185">Reference proteome</keyword>
<protein>
    <submittedName>
        <fullName evidence="2">Putative transcriptional regulator</fullName>
    </submittedName>
</protein>
<reference evidence="2 3" key="1">
    <citation type="submission" date="2018-03" db="EMBL/GenBank/DDBJ databases">
        <title>Genomic Encyclopedia of Archaeal and Bacterial Type Strains, Phase II (KMG-II): from individual species to whole genera.</title>
        <authorList>
            <person name="Goeker M."/>
        </authorList>
    </citation>
    <scope>NUCLEOTIDE SEQUENCE [LARGE SCALE GENOMIC DNA]</scope>
    <source>
        <strain evidence="2 3">DSM 44889</strain>
    </source>
</reference>
<comment type="similarity">
    <text evidence="1">Belongs to the UPF0301 (AlgH) family.</text>
</comment>
<dbReference type="GO" id="GO:0005829">
    <property type="term" value="C:cytosol"/>
    <property type="evidence" value="ECO:0007669"/>
    <property type="project" value="TreeGrafter"/>
</dbReference>
<comment type="caution">
    <text evidence="2">The sequence shown here is derived from an EMBL/GenBank/DDBJ whole genome shotgun (WGS) entry which is preliminary data.</text>
</comment>
<organism evidence="2 3">
    <name type="scientific">Quadrisphaera granulorum</name>
    <dbReference type="NCBI Taxonomy" id="317664"/>
    <lineage>
        <taxon>Bacteria</taxon>
        <taxon>Bacillati</taxon>
        <taxon>Actinomycetota</taxon>
        <taxon>Actinomycetes</taxon>
        <taxon>Kineosporiales</taxon>
        <taxon>Kineosporiaceae</taxon>
        <taxon>Quadrisphaera</taxon>
    </lineage>
</organism>
<dbReference type="SUPFAM" id="SSF143456">
    <property type="entry name" value="VC0467-like"/>
    <property type="match status" value="1"/>
</dbReference>
<sequence>MTLGRGEERAGADVDGWSMTGRLLVATPALTGEEFHRSVVLLLDHTADGGAFGVVVNRPTTTAVDAVLPDWQPFATAPGRLFRGGPVGLDSALGLVTVPGDDAEPLGVRRIIGSVGVVDLDAPPEVVVPGVAGLRIFAGYAGWSAGQLEDEVAEGSWYVVDGEAGDAFTAQPEHLWASVLRRQGGRLAWVATYPSDPSLN</sequence>
<dbReference type="PANTHER" id="PTHR30327:SF1">
    <property type="entry name" value="UPF0301 PROTEIN YQGE"/>
    <property type="match status" value="1"/>
</dbReference>
<dbReference type="Proteomes" id="UP000245469">
    <property type="component" value="Unassembled WGS sequence"/>
</dbReference>
<proteinExistence type="inferred from homology"/>
<dbReference type="AlphaFoldDB" id="A0A316AFB7"/>
<dbReference type="InterPro" id="IPR003774">
    <property type="entry name" value="AlgH-like"/>
</dbReference>
<dbReference type="PANTHER" id="PTHR30327">
    <property type="entry name" value="UNCHARACTERIZED PROTEIN YQGE"/>
    <property type="match status" value="1"/>
</dbReference>
<evidence type="ECO:0000313" key="2">
    <source>
        <dbReference type="EMBL" id="PWJ56272.1"/>
    </source>
</evidence>
<gene>
    <name evidence="2" type="ORF">BXY45_101248</name>
</gene>
<evidence type="ECO:0000256" key="1">
    <source>
        <dbReference type="ARBA" id="ARBA00009600"/>
    </source>
</evidence>
<dbReference type="Gene3D" id="3.40.1740.10">
    <property type="entry name" value="VC0467-like"/>
    <property type="match status" value="1"/>
</dbReference>
<dbReference type="Pfam" id="PF02622">
    <property type="entry name" value="DUF179"/>
    <property type="match status" value="1"/>
</dbReference>
<evidence type="ECO:0000313" key="3">
    <source>
        <dbReference type="Proteomes" id="UP000245469"/>
    </source>
</evidence>
<accession>A0A316AFB7</accession>
<dbReference type="EMBL" id="QGDQ01000001">
    <property type="protein sequence ID" value="PWJ56272.1"/>
    <property type="molecule type" value="Genomic_DNA"/>
</dbReference>